<dbReference type="SUPFAM" id="SSF56112">
    <property type="entry name" value="Protein kinase-like (PK-like)"/>
    <property type="match status" value="1"/>
</dbReference>
<feature type="compositionally biased region" description="Basic residues" evidence="9">
    <location>
        <begin position="87"/>
        <end position="100"/>
    </location>
</feature>
<evidence type="ECO:0000256" key="9">
    <source>
        <dbReference type="SAM" id="MobiDB-lite"/>
    </source>
</evidence>
<organism evidence="11 12">
    <name type="scientific">Parafrankia soli</name>
    <dbReference type="NCBI Taxonomy" id="2599596"/>
    <lineage>
        <taxon>Bacteria</taxon>
        <taxon>Bacillati</taxon>
        <taxon>Actinomycetota</taxon>
        <taxon>Actinomycetes</taxon>
        <taxon>Frankiales</taxon>
        <taxon>Frankiaceae</taxon>
        <taxon>Parafrankia</taxon>
    </lineage>
</organism>
<reference evidence="12" key="1">
    <citation type="submission" date="2016-07" db="EMBL/GenBank/DDBJ databases">
        <title>Frankia sp. NRRL B-16219 Genome sequencing.</title>
        <authorList>
            <person name="Ghodhbane-Gtari F."/>
            <person name="Swanson E."/>
            <person name="Gueddou A."/>
            <person name="Louati M."/>
            <person name="Nouioui I."/>
            <person name="Hezbri K."/>
            <person name="Abebe-Akele F."/>
            <person name="Simpson S."/>
            <person name="Morris K."/>
            <person name="Thomas K."/>
            <person name="Gtari M."/>
            <person name="Tisa L.S."/>
        </authorList>
    </citation>
    <scope>NUCLEOTIDE SEQUENCE [LARGE SCALE GENOMIC DNA]</scope>
    <source>
        <strain evidence="12">NRRL B-16219</strain>
    </source>
</reference>
<name>A0A1S1Q4J0_9ACTN</name>
<accession>A0A1S1Q4J0</accession>
<evidence type="ECO:0000256" key="4">
    <source>
        <dbReference type="ARBA" id="ARBA00022741"/>
    </source>
</evidence>
<dbReference type="PANTHER" id="PTHR24363:SF0">
    <property type="entry name" value="SERINE_THREONINE KINASE LIKE DOMAIN CONTAINING 1"/>
    <property type="match status" value="1"/>
</dbReference>
<feature type="compositionally biased region" description="Pro residues" evidence="9">
    <location>
        <begin position="34"/>
        <end position="45"/>
    </location>
</feature>
<evidence type="ECO:0000256" key="2">
    <source>
        <dbReference type="ARBA" id="ARBA00022527"/>
    </source>
</evidence>
<dbReference type="AlphaFoldDB" id="A0A1S1Q4J0"/>
<dbReference type="InterPro" id="IPR011990">
    <property type="entry name" value="TPR-like_helical_dom_sf"/>
</dbReference>
<dbReference type="Gene3D" id="3.30.200.20">
    <property type="entry name" value="Phosphorylase Kinase, domain 1"/>
    <property type="match status" value="1"/>
</dbReference>
<dbReference type="Pfam" id="PF16918">
    <property type="entry name" value="PknG_TPR"/>
    <property type="match status" value="1"/>
</dbReference>
<proteinExistence type="predicted"/>
<feature type="compositionally biased region" description="Low complexity" evidence="9">
    <location>
        <begin position="75"/>
        <end position="86"/>
    </location>
</feature>
<feature type="region of interest" description="Disordered" evidence="9">
    <location>
        <begin position="25"/>
        <end position="116"/>
    </location>
</feature>
<evidence type="ECO:0000256" key="3">
    <source>
        <dbReference type="ARBA" id="ARBA00022679"/>
    </source>
</evidence>
<evidence type="ECO:0000256" key="8">
    <source>
        <dbReference type="ARBA" id="ARBA00048679"/>
    </source>
</evidence>
<dbReference type="InterPro" id="IPR011009">
    <property type="entry name" value="Kinase-like_dom_sf"/>
</dbReference>
<evidence type="ECO:0000256" key="1">
    <source>
        <dbReference type="ARBA" id="ARBA00012513"/>
    </source>
</evidence>
<dbReference type="Proteomes" id="UP000179769">
    <property type="component" value="Unassembled WGS sequence"/>
</dbReference>
<dbReference type="EC" id="2.7.11.1" evidence="1"/>
<comment type="caution">
    <text evidence="11">The sequence shown here is derived from an EMBL/GenBank/DDBJ whole genome shotgun (WGS) entry which is preliminary data.</text>
</comment>
<dbReference type="SUPFAM" id="SSF48452">
    <property type="entry name" value="TPR-like"/>
    <property type="match status" value="1"/>
</dbReference>
<evidence type="ECO:0000256" key="6">
    <source>
        <dbReference type="ARBA" id="ARBA00022840"/>
    </source>
</evidence>
<evidence type="ECO:0000256" key="7">
    <source>
        <dbReference type="ARBA" id="ARBA00047899"/>
    </source>
</evidence>
<keyword evidence="5 11" id="KW-0418">Kinase</keyword>
<keyword evidence="4" id="KW-0547">Nucleotide-binding</keyword>
<dbReference type="PANTHER" id="PTHR24363">
    <property type="entry name" value="SERINE/THREONINE PROTEIN KINASE"/>
    <property type="match status" value="1"/>
</dbReference>
<comment type="catalytic activity">
    <reaction evidence="8">
        <text>L-seryl-[protein] + ATP = O-phospho-L-seryl-[protein] + ADP + H(+)</text>
        <dbReference type="Rhea" id="RHEA:17989"/>
        <dbReference type="Rhea" id="RHEA-COMP:9863"/>
        <dbReference type="Rhea" id="RHEA-COMP:11604"/>
        <dbReference type="ChEBI" id="CHEBI:15378"/>
        <dbReference type="ChEBI" id="CHEBI:29999"/>
        <dbReference type="ChEBI" id="CHEBI:30616"/>
        <dbReference type="ChEBI" id="CHEBI:83421"/>
        <dbReference type="ChEBI" id="CHEBI:456216"/>
        <dbReference type="EC" id="2.7.11.1"/>
    </reaction>
</comment>
<dbReference type="InterPro" id="IPR000719">
    <property type="entry name" value="Prot_kinase_dom"/>
</dbReference>
<dbReference type="EMBL" id="MAXA01000213">
    <property type="protein sequence ID" value="OHV28401.1"/>
    <property type="molecule type" value="Genomic_DNA"/>
</dbReference>
<dbReference type="OrthoDB" id="137117at2"/>
<evidence type="ECO:0000313" key="12">
    <source>
        <dbReference type="Proteomes" id="UP000179769"/>
    </source>
</evidence>
<evidence type="ECO:0000256" key="5">
    <source>
        <dbReference type="ARBA" id="ARBA00022777"/>
    </source>
</evidence>
<sequence length="767" mass="81605">MTVDGIACPEPDCDGIIEDGYCNVTGLAYRPPEPDPGPPPHPDPTGPGTSGPGTGGSGTGGSGTGGSGGSGSAGGSASWSLTAGGTPRRRRRPGRARRPQSRLGEGLVDVPDMPTPDPESLLLTDPCVPEHRRVCSACGAEVGRARDGRPAAVEGFCVTCGHQFSFVPALRAGDRVGSYEIAGALAHGGQGWVYLARNREVADNFWVVLKGLLDKDDPDAQAAAIAERRFLAAVDDPAIVRIHTFVRHAGTGYIVMEYVGGTSLREVLRQRRAEGGRPDPLPVTQAIAYILAVLPAFAYLHRNGLVFCDFKPDNVMLGRESLRLIDLGAVRRLDDESGASYRTRGYSAPEVETETPTVASDLYTVGRTLATLILNFRGNTTTYVHSLPPASTHEVLARHESLDLFLRRATAWLPEDRFVSADEMRDELLGVLREILAAERGAPVPAPSRRFTGDVHLTGEDADGSVVRPRWASLPRLRVDPEDPAAGTLAALPDSSPAQLATLLAAISPATVEVRLRLARAHLENGDTAAAAAVLDEIEAEDPFEWRVRWYRGLLALGGDGDGDTAAAAAAFTDVYAQVPGELAPKLALAVTAEAAGDQARAATLFDLVSRTDDGFTSAAFGLARVRVATKDRAGAVAAYERVPPSSAAYQEARIRTALVRGTRTAAGVPRPADLVAASGILAGLDVDRRRRVALTRDLLRCALDLLLAGDTPPDPDVEVAGTRLREDDLRFGLERAYRELATLARSAQERYDLVDLANAVRPRTRR</sequence>
<dbReference type="GO" id="GO:0005524">
    <property type="term" value="F:ATP binding"/>
    <property type="evidence" value="ECO:0007669"/>
    <property type="project" value="UniProtKB-KW"/>
</dbReference>
<dbReference type="Gene3D" id="1.25.40.10">
    <property type="entry name" value="Tetratricopeptide repeat domain"/>
    <property type="match status" value="1"/>
</dbReference>
<evidence type="ECO:0000313" key="11">
    <source>
        <dbReference type="EMBL" id="OHV28401.1"/>
    </source>
</evidence>
<keyword evidence="6" id="KW-0067">ATP-binding</keyword>
<dbReference type="RefSeq" id="WP_071063662.1">
    <property type="nucleotide sequence ID" value="NZ_MAXA01000213.1"/>
</dbReference>
<dbReference type="Pfam" id="PF00069">
    <property type="entry name" value="Pkinase"/>
    <property type="match status" value="1"/>
</dbReference>
<gene>
    <name evidence="11" type="ORF">BBK14_03730</name>
</gene>
<feature type="domain" description="Protein kinase" evidence="10">
    <location>
        <begin position="179"/>
        <end position="429"/>
    </location>
</feature>
<comment type="catalytic activity">
    <reaction evidence="7">
        <text>L-threonyl-[protein] + ATP = O-phospho-L-threonyl-[protein] + ADP + H(+)</text>
        <dbReference type="Rhea" id="RHEA:46608"/>
        <dbReference type="Rhea" id="RHEA-COMP:11060"/>
        <dbReference type="Rhea" id="RHEA-COMP:11605"/>
        <dbReference type="ChEBI" id="CHEBI:15378"/>
        <dbReference type="ChEBI" id="CHEBI:30013"/>
        <dbReference type="ChEBI" id="CHEBI:30616"/>
        <dbReference type="ChEBI" id="CHEBI:61977"/>
        <dbReference type="ChEBI" id="CHEBI:456216"/>
        <dbReference type="EC" id="2.7.11.1"/>
    </reaction>
</comment>
<keyword evidence="3" id="KW-0808">Transferase</keyword>
<keyword evidence="12" id="KW-1185">Reference proteome</keyword>
<dbReference type="PROSITE" id="PS50011">
    <property type="entry name" value="PROTEIN_KINASE_DOM"/>
    <property type="match status" value="1"/>
</dbReference>
<dbReference type="CDD" id="cd14014">
    <property type="entry name" value="STKc_PknB_like"/>
    <property type="match status" value="1"/>
</dbReference>
<dbReference type="GO" id="GO:0004674">
    <property type="term" value="F:protein serine/threonine kinase activity"/>
    <property type="evidence" value="ECO:0007669"/>
    <property type="project" value="UniProtKB-KW"/>
</dbReference>
<dbReference type="Gene3D" id="1.10.510.10">
    <property type="entry name" value="Transferase(Phosphotransferase) domain 1"/>
    <property type="match status" value="1"/>
</dbReference>
<evidence type="ECO:0000259" key="10">
    <source>
        <dbReference type="PROSITE" id="PS50011"/>
    </source>
</evidence>
<feature type="compositionally biased region" description="Gly residues" evidence="9">
    <location>
        <begin position="48"/>
        <end position="74"/>
    </location>
</feature>
<dbReference type="InterPro" id="IPR031634">
    <property type="entry name" value="PknG_rubred"/>
</dbReference>
<dbReference type="Pfam" id="PF16919">
    <property type="entry name" value="PknG_rubred"/>
    <property type="match status" value="1"/>
</dbReference>
<keyword evidence="2 11" id="KW-0723">Serine/threonine-protein kinase</keyword>
<dbReference type="InterPro" id="IPR031636">
    <property type="entry name" value="PknG_TPR"/>
</dbReference>
<protein>
    <recommendedName>
        <fullName evidence="1">non-specific serine/threonine protein kinase</fullName>
        <ecNumber evidence="1">2.7.11.1</ecNumber>
    </recommendedName>
</protein>
<dbReference type="FunFam" id="1.10.510.10:FF:000306">
    <property type="entry name" value="Serine/threonine protein kinase"/>
    <property type="match status" value="1"/>
</dbReference>